<protein>
    <submittedName>
        <fullName evidence="4">Glycosyltransferase family 2 protein</fullName>
    </submittedName>
</protein>
<dbReference type="EMBL" id="RXIF01000004">
    <property type="protein sequence ID" value="RZN64921.1"/>
    <property type="molecule type" value="Genomic_DNA"/>
</dbReference>
<keyword evidence="3" id="KW-0812">Transmembrane</keyword>
<dbReference type="SUPFAM" id="SSF53448">
    <property type="entry name" value="Nucleotide-diphospho-sugar transferases"/>
    <property type="match status" value="1"/>
</dbReference>
<evidence type="ECO:0000256" key="3">
    <source>
        <dbReference type="SAM" id="Phobius"/>
    </source>
</evidence>
<dbReference type="PANTHER" id="PTHR43630:SF1">
    <property type="entry name" value="POLY-BETA-1,6-N-ACETYL-D-GLUCOSAMINE SYNTHASE"/>
    <property type="match status" value="1"/>
</dbReference>
<feature type="transmembrane region" description="Helical" evidence="3">
    <location>
        <begin position="343"/>
        <end position="365"/>
    </location>
</feature>
<organism evidence="4 5">
    <name type="scientific">Methanoliparum thermophilum</name>
    <dbReference type="NCBI Taxonomy" id="2491083"/>
    <lineage>
        <taxon>Archaea</taxon>
        <taxon>Methanobacteriati</taxon>
        <taxon>Methanobacteriota</taxon>
        <taxon>Candidatus Methanoliparia</taxon>
        <taxon>Candidatus Methanoliparales</taxon>
        <taxon>Candidatus Methanoliparaceae</taxon>
        <taxon>Candidatus Methanoliparum</taxon>
    </lineage>
</organism>
<dbReference type="PANTHER" id="PTHR43630">
    <property type="entry name" value="POLY-BETA-1,6-N-ACETYL-D-GLUCOSAMINE SYNTHASE"/>
    <property type="match status" value="1"/>
</dbReference>
<reference evidence="4 5" key="1">
    <citation type="journal article" date="2019" name="Nat. Microbiol.">
        <title>Wide diversity of methane and short-chain alkane metabolisms in uncultured archaea.</title>
        <authorList>
            <person name="Borrel G."/>
            <person name="Adam P.S."/>
            <person name="McKay L.J."/>
            <person name="Chen L.X."/>
            <person name="Sierra-Garcia I.N."/>
            <person name="Sieber C.M."/>
            <person name="Letourneur Q."/>
            <person name="Ghozlane A."/>
            <person name="Andersen G.L."/>
            <person name="Li W.J."/>
            <person name="Hallam S.J."/>
            <person name="Muyzer G."/>
            <person name="de Oliveira V.M."/>
            <person name="Inskeep W.P."/>
            <person name="Banfield J.F."/>
            <person name="Gribaldo S."/>
        </authorList>
    </citation>
    <scope>NUCLEOTIDE SEQUENCE [LARGE SCALE GENOMIC DNA]</scope>
    <source>
        <strain evidence="4">NM1a</strain>
    </source>
</reference>
<dbReference type="AlphaFoldDB" id="A0A520KSN4"/>
<keyword evidence="2 4" id="KW-0808">Transferase</keyword>
<feature type="transmembrane region" description="Helical" evidence="3">
    <location>
        <begin position="310"/>
        <end position="331"/>
    </location>
</feature>
<gene>
    <name evidence="4" type="ORF">EF806_02445</name>
</gene>
<keyword evidence="3" id="KW-0472">Membrane</keyword>
<accession>A0A520KSN4</accession>
<dbReference type="Proteomes" id="UP000317158">
    <property type="component" value="Unassembled WGS sequence"/>
</dbReference>
<dbReference type="InterPro" id="IPR029044">
    <property type="entry name" value="Nucleotide-diphossugar_trans"/>
</dbReference>
<evidence type="ECO:0000313" key="4">
    <source>
        <dbReference type="EMBL" id="RZN64921.1"/>
    </source>
</evidence>
<dbReference type="GO" id="GO:0016757">
    <property type="term" value="F:glycosyltransferase activity"/>
    <property type="evidence" value="ECO:0007669"/>
    <property type="project" value="UniProtKB-KW"/>
</dbReference>
<comment type="caution">
    <text evidence="4">The sequence shown here is derived from an EMBL/GenBank/DDBJ whole genome shotgun (WGS) entry which is preliminary data.</text>
</comment>
<dbReference type="Pfam" id="PF13641">
    <property type="entry name" value="Glyco_tranf_2_3"/>
    <property type="match status" value="1"/>
</dbReference>
<evidence type="ECO:0000256" key="2">
    <source>
        <dbReference type="ARBA" id="ARBA00022679"/>
    </source>
</evidence>
<dbReference type="Gene3D" id="3.90.550.10">
    <property type="entry name" value="Spore Coat Polysaccharide Biosynthesis Protein SpsA, Chain A"/>
    <property type="match status" value="1"/>
</dbReference>
<evidence type="ECO:0000313" key="5">
    <source>
        <dbReference type="Proteomes" id="UP000317158"/>
    </source>
</evidence>
<name>A0A520KSN4_METT2</name>
<proteinExistence type="predicted"/>
<sequence length="388" mass="44839">MFKRGEFIIRRTDFKDLDMICNDHFPTVSVIVSAYNEERILPRTIRSLLKVDYPKEKIELIYVYEDTCIDRTESILREFARIDERIKAVKYHGGKAVCLNYGINLSKGDVICILDADHSLDKNAIKRAVSRLYHDGIYAVRGRPRVINKKDSLIARITAIERDIIERLIFYGNHVLNGFAYFGGSLGFFKRELFEKVGLFNSDKLTEDIDFSARVYEAGYTIIIDPTIISWEETPSTFKGWWNQRKRWCRGWVQCAIAHIIPMLKSDISLARKIDGTMTWLYNFVPLLTISFIPLCITAQILNIELIVPPYLWALLLLIPLIAVILTLIADKRSGESFRWNDIMYGFLMPVYLMLYGIISVSAIVDEFVLKKPHIFNHTEKTGSMLSN</sequence>
<dbReference type="CDD" id="cd06423">
    <property type="entry name" value="CESA_like"/>
    <property type="match status" value="1"/>
</dbReference>
<keyword evidence="1" id="KW-0328">Glycosyltransferase</keyword>
<evidence type="ECO:0000256" key="1">
    <source>
        <dbReference type="ARBA" id="ARBA00022676"/>
    </source>
</evidence>
<feature type="transmembrane region" description="Helical" evidence="3">
    <location>
        <begin position="280"/>
        <end position="304"/>
    </location>
</feature>
<keyword evidence="3" id="KW-1133">Transmembrane helix</keyword>